<feature type="region of interest" description="Disordered" evidence="1">
    <location>
        <begin position="112"/>
        <end position="154"/>
    </location>
</feature>
<sequence>MLRRVEQYDCTSAGVDRLNQNIYTRDRTGSFGFLRKRGRHRAICFGIAILGHLVKACAKRRLGHRYIFHVMIPYQSTLSVRRSGGQYRREADGREVGDARTARGRLGRLSAEATSGAGSLQRGLSRRLDVSARRRHSGGAGGGGPRGREWEGGCGVQKGGRWVRKGEVVRNLEGGVVGCGRDAGGCGGAARGVIWVRDVNGGMRSEVRTSKGGVRSLRRGVQRVGSDLEGGAARRGRGAVMRMGRGGVRA</sequence>
<protein>
    <submittedName>
        <fullName evidence="2">Uncharacterized protein</fullName>
    </submittedName>
</protein>
<comment type="caution">
    <text evidence="2">The sequence shown here is derived from an EMBL/GenBank/DDBJ whole genome shotgun (WGS) entry which is preliminary data.</text>
</comment>
<dbReference type="Proteomes" id="UP001218188">
    <property type="component" value="Unassembled WGS sequence"/>
</dbReference>
<organism evidence="2 3">
    <name type="scientific">Mycena alexandri</name>
    <dbReference type="NCBI Taxonomy" id="1745969"/>
    <lineage>
        <taxon>Eukaryota</taxon>
        <taxon>Fungi</taxon>
        <taxon>Dikarya</taxon>
        <taxon>Basidiomycota</taxon>
        <taxon>Agaricomycotina</taxon>
        <taxon>Agaricomycetes</taxon>
        <taxon>Agaricomycetidae</taxon>
        <taxon>Agaricales</taxon>
        <taxon>Marasmiineae</taxon>
        <taxon>Mycenaceae</taxon>
        <taxon>Mycena</taxon>
    </lineage>
</organism>
<name>A0AAD6RZE8_9AGAR</name>
<evidence type="ECO:0000313" key="3">
    <source>
        <dbReference type="Proteomes" id="UP001218188"/>
    </source>
</evidence>
<dbReference type="EMBL" id="JARJCM010000368">
    <property type="protein sequence ID" value="KAJ7017969.1"/>
    <property type="molecule type" value="Genomic_DNA"/>
</dbReference>
<evidence type="ECO:0000256" key="1">
    <source>
        <dbReference type="SAM" id="MobiDB-lite"/>
    </source>
</evidence>
<keyword evidence="3" id="KW-1185">Reference proteome</keyword>
<reference evidence="2" key="1">
    <citation type="submission" date="2023-03" db="EMBL/GenBank/DDBJ databases">
        <title>Massive genome expansion in bonnet fungi (Mycena s.s.) driven by repeated elements and novel gene families across ecological guilds.</title>
        <authorList>
            <consortium name="Lawrence Berkeley National Laboratory"/>
            <person name="Harder C.B."/>
            <person name="Miyauchi S."/>
            <person name="Viragh M."/>
            <person name="Kuo A."/>
            <person name="Thoen E."/>
            <person name="Andreopoulos B."/>
            <person name="Lu D."/>
            <person name="Skrede I."/>
            <person name="Drula E."/>
            <person name="Henrissat B."/>
            <person name="Morin E."/>
            <person name="Kohler A."/>
            <person name="Barry K."/>
            <person name="LaButti K."/>
            <person name="Morin E."/>
            <person name="Salamov A."/>
            <person name="Lipzen A."/>
            <person name="Mereny Z."/>
            <person name="Hegedus B."/>
            <person name="Baldrian P."/>
            <person name="Stursova M."/>
            <person name="Weitz H."/>
            <person name="Taylor A."/>
            <person name="Grigoriev I.V."/>
            <person name="Nagy L.G."/>
            <person name="Martin F."/>
            <person name="Kauserud H."/>
        </authorList>
    </citation>
    <scope>NUCLEOTIDE SEQUENCE</scope>
    <source>
        <strain evidence="2">CBHHK200</strain>
    </source>
</reference>
<proteinExistence type="predicted"/>
<dbReference type="AlphaFoldDB" id="A0AAD6RZE8"/>
<evidence type="ECO:0000313" key="2">
    <source>
        <dbReference type="EMBL" id="KAJ7017969.1"/>
    </source>
</evidence>
<gene>
    <name evidence="2" type="ORF">C8F04DRAFT_1153611</name>
</gene>
<accession>A0AAD6RZE8</accession>